<keyword evidence="4" id="KW-1185">Reference proteome</keyword>
<dbReference type="PANTHER" id="PTHR30007">
    <property type="entry name" value="PHP DOMAIN PROTEIN"/>
    <property type="match status" value="1"/>
</dbReference>
<dbReference type="eggNOG" id="COG3293">
    <property type="taxonomic scope" value="Bacteria"/>
</dbReference>
<dbReference type="GO" id="GO:0004803">
    <property type="term" value="F:transposase activity"/>
    <property type="evidence" value="ECO:0007669"/>
    <property type="project" value="InterPro"/>
</dbReference>
<feature type="domain" description="Transposase IS4-like" evidence="2">
    <location>
        <begin position="1"/>
        <end position="119"/>
    </location>
</feature>
<evidence type="ECO:0000256" key="1">
    <source>
        <dbReference type="SAM" id="Phobius"/>
    </source>
</evidence>
<gene>
    <name evidence="3" type="ORF">GZ77_08660</name>
</gene>
<dbReference type="Proteomes" id="UP000028006">
    <property type="component" value="Unassembled WGS sequence"/>
</dbReference>
<evidence type="ECO:0000313" key="3">
    <source>
        <dbReference type="EMBL" id="KEQ14431.1"/>
    </source>
</evidence>
<keyword evidence="1" id="KW-0812">Transmembrane</keyword>
<evidence type="ECO:0000313" key="4">
    <source>
        <dbReference type="Proteomes" id="UP000028006"/>
    </source>
</evidence>
<organism evidence="3 4">
    <name type="scientific">Endozoicomonas montiporae</name>
    <dbReference type="NCBI Taxonomy" id="1027273"/>
    <lineage>
        <taxon>Bacteria</taxon>
        <taxon>Pseudomonadati</taxon>
        <taxon>Pseudomonadota</taxon>
        <taxon>Gammaproteobacteria</taxon>
        <taxon>Oceanospirillales</taxon>
        <taxon>Endozoicomonadaceae</taxon>
        <taxon>Endozoicomonas</taxon>
    </lineage>
</organism>
<keyword evidence="1" id="KW-1133">Transmembrane helix</keyword>
<reference evidence="3 4" key="1">
    <citation type="submission" date="2014-06" db="EMBL/GenBank/DDBJ databases">
        <title>Whole Genome Sequences of Three Symbiotic Endozoicomonas Bacteria.</title>
        <authorList>
            <person name="Neave M.J."/>
            <person name="Apprill A."/>
            <person name="Voolstra C.R."/>
        </authorList>
    </citation>
    <scope>NUCLEOTIDE SEQUENCE [LARGE SCALE GENOMIC DNA]</scope>
    <source>
        <strain evidence="3 4">LMG 24815</strain>
    </source>
</reference>
<comment type="caution">
    <text evidence="3">The sequence shown here is derived from an EMBL/GenBank/DDBJ whole genome shotgun (WGS) entry which is preliminary data.</text>
</comment>
<dbReference type="Pfam" id="PF01609">
    <property type="entry name" value="DDE_Tnp_1"/>
    <property type="match status" value="1"/>
</dbReference>
<proteinExistence type="predicted"/>
<feature type="transmembrane region" description="Helical" evidence="1">
    <location>
        <begin position="106"/>
        <end position="123"/>
    </location>
</feature>
<keyword evidence="1" id="KW-0472">Membrane</keyword>
<dbReference type="EMBL" id="JOKG01000002">
    <property type="protein sequence ID" value="KEQ14431.1"/>
    <property type="molecule type" value="Genomic_DNA"/>
</dbReference>
<dbReference type="InterPro" id="IPR002559">
    <property type="entry name" value="Transposase_11"/>
</dbReference>
<name>A0A081N7K8_9GAMM</name>
<dbReference type="GO" id="GO:0006313">
    <property type="term" value="P:DNA transposition"/>
    <property type="evidence" value="ECO:0007669"/>
    <property type="project" value="InterPro"/>
</dbReference>
<dbReference type="AlphaFoldDB" id="A0A081N7K8"/>
<dbReference type="PANTHER" id="PTHR30007:SF1">
    <property type="entry name" value="BLR1914 PROTEIN"/>
    <property type="match status" value="1"/>
</dbReference>
<evidence type="ECO:0000259" key="2">
    <source>
        <dbReference type="Pfam" id="PF01609"/>
    </source>
</evidence>
<protein>
    <submittedName>
        <fullName evidence="3">Transposase</fullName>
    </submittedName>
</protein>
<dbReference type="NCBIfam" id="NF033580">
    <property type="entry name" value="transpos_IS5_3"/>
    <property type="match status" value="1"/>
</dbReference>
<dbReference type="GO" id="GO:0003677">
    <property type="term" value="F:DNA binding"/>
    <property type="evidence" value="ECO:0007669"/>
    <property type="project" value="InterPro"/>
</dbReference>
<sequence>MHAATDALGNPVRFILTAGQASEYGQANALIEGMTPDFVLADKGYDSNEFILLIRSSGAEPVIPPRGNRLDQRAYDKVIYKERNLVERLFQKLKNFRRVATRYERLARNYMGILQIAAITIWLS</sequence>
<accession>A0A081N7K8</accession>